<protein>
    <submittedName>
        <fullName evidence="1">Putative mitochondrial protein</fullName>
    </submittedName>
</protein>
<sequence length="68" mass="7878">FLTNQDTIIFKVFKSKYFPNVDFLDVKLGNNPSYVWGSIFASPVVVRQGMKWKIGNGSSINIWHDLWL</sequence>
<name>A0A0B2SID3_GLYSO</name>
<dbReference type="EMBL" id="KN643443">
    <property type="protein sequence ID" value="KHN44029.1"/>
    <property type="molecule type" value="Genomic_DNA"/>
</dbReference>
<dbReference type="AlphaFoldDB" id="A0A0B2SID3"/>
<accession>A0A0B2SID3</accession>
<evidence type="ECO:0000313" key="1">
    <source>
        <dbReference type="EMBL" id="KHN44029.1"/>
    </source>
</evidence>
<proteinExistence type="predicted"/>
<dbReference type="Proteomes" id="UP000053555">
    <property type="component" value="Unassembled WGS sequence"/>
</dbReference>
<gene>
    <name evidence="1" type="ORF">glysoja_037884</name>
</gene>
<organism evidence="1">
    <name type="scientific">Glycine soja</name>
    <name type="common">Wild soybean</name>
    <dbReference type="NCBI Taxonomy" id="3848"/>
    <lineage>
        <taxon>Eukaryota</taxon>
        <taxon>Viridiplantae</taxon>
        <taxon>Streptophyta</taxon>
        <taxon>Embryophyta</taxon>
        <taxon>Tracheophyta</taxon>
        <taxon>Spermatophyta</taxon>
        <taxon>Magnoliopsida</taxon>
        <taxon>eudicotyledons</taxon>
        <taxon>Gunneridae</taxon>
        <taxon>Pentapetalae</taxon>
        <taxon>rosids</taxon>
        <taxon>fabids</taxon>
        <taxon>Fabales</taxon>
        <taxon>Fabaceae</taxon>
        <taxon>Papilionoideae</taxon>
        <taxon>50 kb inversion clade</taxon>
        <taxon>NPAAA clade</taxon>
        <taxon>indigoferoid/millettioid clade</taxon>
        <taxon>Phaseoleae</taxon>
        <taxon>Glycine</taxon>
        <taxon>Glycine subgen. Soja</taxon>
    </lineage>
</organism>
<feature type="non-terminal residue" evidence="1">
    <location>
        <position position="1"/>
    </location>
</feature>
<feature type="non-terminal residue" evidence="1">
    <location>
        <position position="68"/>
    </location>
</feature>
<reference evidence="1" key="1">
    <citation type="submission" date="2014-07" db="EMBL/GenBank/DDBJ databases">
        <title>Identification of a novel salt tolerance gene in wild soybean by whole-genome sequencing.</title>
        <authorList>
            <person name="Lam H.-M."/>
            <person name="Qi X."/>
            <person name="Li M.-W."/>
            <person name="Liu X."/>
            <person name="Xie M."/>
            <person name="Ni M."/>
            <person name="Xu X."/>
        </authorList>
    </citation>
    <scope>NUCLEOTIDE SEQUENCE [LARGE SCALE GENOMIC DNA]</scope>
    <source>
        <tissue evidence="1">Root</tissue>
    </source>
</reference>